<proteinExistence type="predicted"/>
<dbReference type="Proteomes" id="UP000033869">
    <property type="component" value="Unassembled WGS sequence"/>
</dbReference>
<reference evidence="2 3" key="1">
    <citation type="journal article" date="2015" name="Nature">
        <title>rRNA introns, odd ribosomes, and small enigmatic genomes across a large radiation of phyla.</title>
        <authorList>
            <person name="Brown C.T."/>
            <person name="Hug L.A."/>
            <person name="Thomas B.C."/>
            <person name="Sharon I."/>
            <person name="Castelle C.J."/>
            <person name="Singh A."/>
            <person name="Wilkins M.J."/>
            <person name="Williams K.H."/>
            <person name="Banfield J.F."/>
        </authorList>
    </citation>
    <scope>NUCLEOTIDE SEQUENCE [LARGE SCALE GENOMIC DNA]</scope>
</reference>
<sequence length="110" mass="12198">MKTKGDSKQTILAAILIIVIGGSAFFFYSLNKGKKTSGVKAKPLPFTGKYDVEGFNKFLMIKENEERPFYAVVPPDPAQSICRNIFTGKKRDFSAEEKAICEGVGEEKKN</sequence>
<comment type="caution">
    <text evidence="2">The sequence shown here is derived from an EMBL/GenBank/DDBJ whole genome shotgun (WGS) entry which is preliminary data.</text>
</comment>
<organism evidence="2 3">
    <name type="scientific">candidate division CPR2 bacterium GW2011_GWC1_41_48</name>
    <dbReference type="NCBI Taxonomy" id="1618344"/>
    <lineage>
        <taxon>Bacteria</taxon>
        <taxon>Bacteria division CPR2</taxon>
    </lineage>
</organism>
<evidence type="ECO:0000313" key="3">
    <source>
        <dbReference type="Proteomes" id="UP000033869"/>
    </source>
</evidence>
<keyword evidence="1" id="KW-1133">Transmembrane helix</keyword>
<gene>
    <name evidence="2" type="ORF">UU65_C0002G0100</name>
</gene>
<accession>A0A0G0WB76</accession>
<dbReference type="AlphaFoldDB" id="A0A0G0WB76"/>
<dbReference type="EMBL" id="LCBL01000002">
    <property type="protein sequence ID" value="KKS09322.1"/>
    <property type="molecule type" value="Genomic_DNA"/>
</dbReference>
<keyword evidence="1" id="KW-0472">Membrane</keyword>
<evidence type="ECO:0000256" key="1">
    <source>
        <dbReference type="SAM" id="Phobius"/>
    </source>
</evidence>
<feature type="transmembrane region" description="Helical" evidence="1">
    <location>
        <begin position="12"/>
        <end position="30"/>
    </location>
</feature>
<name>A0A0G0WB76_UNCC2</name>
<keyword evidence="1" id="KW-0812">Transmembrane</keyword>
<protein>
    <submittedName>
        <fullName evidence="2">Uncharacterized protein</fullName>
    </submittedName>
</protein>
<evidence type="ECO:0000313" key="2">
    <source>
        <dbReference type="EMBL" id="KKS09322.1"/>
    </source>
</evidence>